<sequence>FHVSGRVYQIETDKASSQLKREEILNLLNYAINQSAIGDSIEKMVSIVYESPDQNGADVVDILLRINLKKRNSTLLVDQLGKMQARLSKLIYVTEEVKDLFPPTSDFKRPLWFSYPENRTPCIAVHGFIRFERKNFQAFGRTMEKLAMLEGALENKLLLVVKNSGKLGENFTSGNIFVDNMEHVDCKTCPAFVNFYFCKNALIRRQEKKKKMGRNTMNLFGRLQEEMENSFKKFTILDITWPVQEDQTRVRLGGVVYLANRPVVWDQTLTKKRSEKYRVLTHQLQKQIDDIQFTSKIDDQTTACKVAFYKPLEGEVYAYVDITFLRKTSSTLRDIVKNIIDQIGNRQLCENVCMKKVDITASIRKPYCLVPRWDSYIPSVNILLCAMELSCNLHL</sequence>
<evidence type="ECO:0000313" key="2">
    <source>
        <dbReference type="Proteomes" id="UP000822476"/>
    </source>
</evidence>
<reference evidence="1" key="1">
    <citation type="submission" date="2019-07" db="EMBL/GenBank/DDBJ databases">
        <title>Annotation for the trematode Paragonimus miyazaki's.</title>
        <authorList>
            <person name="Choi Y.-J."/>
        </authorList>
    </citation>
    <scope>NUCLEOTIDE SEQUENCE</scope>
    <source>
        <strain evidence="1">Japan</strain>
    </source>
</reference>
<dbReference type="OrthoDB" id="10418691at2759"/>
<feature type="non-terminal residue" evidence="1">
    <location>
        <position position="1"/>
    </location>
</feature>
<keyword evidence="2" id="KW-1185">Reference proteome</keyword>
<dbReference type="AlphaFoldDB" id="A0A8S9Z3J0"/>
<accession>A0A8S9Z3J0</accession>
<protein>
    <submittedName>
        <fullName evidence="1">Uncharacterized protein</fullName>
    </submittedName>
</protein>
<organism evidence="1 2">
    <name type="scientific">Paragonimus skrjabini miyazakii</name>
    <dbReference type="NCBI Taxonomy" id="59628"/>
    <lineage>
        <taxon>Eukaryota</taxon>
        <taxon>Metazoa</taxon>
        <taxon>Spiralia</taxon>
        <taxon>Lophotrochozoa</taxon>
        <taxon>Platyhelminthes</taxon>
        <taxon>Trematoda</taxon>
        <taxon>Digenea</taxon>
        <taxon>Plagiorchiida</taxon>
        <taxon>Troglotremata</taxon>
        <taxon>Troglotrematidae</taxon>
        <taxon>Paragonimus</taxon>
    </lineage>
</organism>
<dbReference type="Proteomes" id="UP000822476">
    <property type="component" value="Unassembled WGS sequence"/>
</dbReference>
<dbReference type="EMBL" id="JTDE01000372">
    <property type="protein sequence ID" value="KAF7261452.1"/>
    <property type="molecule type" value="Genomic_DNA"/>
</dbReference>
<comment type="caution">
    <text evidence="1">The sequence shown here is derived from an EMBL/GenBank/DDBJ whole genome shotgun (WGS) entry which is preliminary data.</text>
</comment>
<evidence type="ECO:0000313" key="1">
    <source>
        <dbReference type="EMBL" id="KAF7261452.1"/>
    </source>
</evidence>
<gene>
    <name evidence="1" type="ORF">EG68_01429</name>
</gene>
<name>A0A8S9Z3J0_9TREM</name>
<proteinExistence type="predicted"/>